<proteinExistence type="predicted"/>
<accession>A0A4U5N108</accession>
<keyword evidence="2" id="KW-1185">Reference proteome</keyword>
<dbReference type="Proteomes" id="UP000298663">
    <property type="component" value="Unassembled WGS sequence"/>
</dbReference>
<dbReference type="OrthoDB" id="270624at2759"/>
<reference evidence="1 2" key="2">
    <citation type="journal article" date="2019" name="G3 (Bethesda)">
        <title>Hybrid Assembly of the Genome of the Entomopathogenic Nematode Steinernema carpocapsae Identifies the X-Chromosome.</title>
        <authorList>
            <person name="Serra L."/>
            <person name="Macchietto M."/>
            <person name="Macias-Munoz A."/>
            <person name="McGill C.J."/>
            <person name="Rodriguez I.M."/>
            <person name="Rodriguez B."/>
            <person name="Murad R."/>
            <person name="Mortazavi A."/>
        </authorList>
    </citation>
    <scope>NUCLEOTIDE SEQUENCE [LARGE SCALE GENOMIC DNA]</scope>
    <source>
        <strain evidence="1 2">ALL</strain>
    </source>
</reference>
<organism evidence="1 2">
    <name type="scientific">Steinernema carpocapsae</name>
    <name type="common">Entomopathogenic nematode</name>
    <dbReference type="NCBI Taxonomy" id="34508"/>
    <lineage>
        <taxon>Eukaryota</taxon>
        <taxon>Metazoa</taxon>
        <taxon>Ecdysozoa</taxon>
        <taxon>Nematoda</taxon>
        <taxon>Chromadorea</taxon>
        <taxon>Rhabditida</taxon>
        <taxon>Tylenchina</taxon>
        <taxon>Panagrolaimomorpha</taxon>
        <taxon>Strongyloidoidea</taxon>
        <taxon>Steinernematidae</taxon>
        <taxon>Steinernema</taxon>
    </lineage>
</organism>
<dbReference type="AlphaFoldDB" id="A0A4U5N108"/>
<comment type="caution">
    <text evidence="1">The sequence shown here is derived from an EMBL/GenBank/DDBJ whole genome shotgun (WGS) entry which is preliminary data.</text>
</comment>
<sequence>MGDYDEEEGVHEKEGLRGVACFASDRDDPFITNVVDSDDDSDVEDFTIKENDNLSWLLRLKTRTTLWYATSTITSTRTGTCTTTTICLHRLWWSRRSSSILEAKTATGTSWR</sequence>
<reference evidence="1 2" key="1">
    <citation type="journal article" date="2015" name="Genome Biol.">
        <title>Comparative genomics of Steinernema reveals deeply conserved gene regulatory networks.</title>
        <authorList>
            <person name="Dillman A.R."/>
            <person name="Macchietto M."/>
            <person name="Porter C.F."/>
            <person name="Rogers A."/>
            <person name="Williams B."/>
            <person name="Antoshechkin I."/>
            <person name="Lee M.M."/>
            <person name="Goodwin Z."/>
            <person name="Lu X."/>
            <person name="Lewis E.E."/>
            <person name="Goodrich-Blair H."/>
            <person name="Stock S.P."/>
            <person name="Adams B.J."/>
            <person name="Sternberg P.W."/>
            <person name="Mortazavi A."/>
        </authorList>
    </citation>
    <scope>NUCLEOTIDE SEQUENCE [LARGE SCALE GENOMIC DNA]</scope>
    <source>
        <strain evidence="1 2">ALL</strain>
    </source>
</reference>
<evidence type="ECO:0000313" key="1">
    <source>
        <dbReference type="EMBL" id="TKR75733.1"/>
    </source>
</evidence>
<protein>
    <submittedName>
        <fullName evidence="1">Uncharacterized protein</fullName>
    </submittedName>
</protein>
<dbReference type="EMBL" id="AZBU02000005">
    <property type="protein sequence ID" value="TKR75733.1"/>
    <property type="molecule type" value="Genomic_DNA"/>
</dbReference>
<evidence type="ECO:0000313" key="2">
    <source>
        <dbReference type="Proteomes" id="UP000298663"/>
    </source>
</evidence>
<gene>
    <name evidence="1" type="ORF">L596_016984</name>
</gene>
<name>A0A4U5N108_STECR</name>